<evidence type="ECO:0000256" key="1">
    <source>
        <dbReference type="SAM" id="SignalP"/>
    </source>
</evidence>
<feature type="chain" id="PRO_5045120037" evidence="1">
    <location>
        <begin position="21"/>
        <end position="175"/>
    </location>
</feature>
<evidence type="ECO:0000313" key="3">
    <source>
        <dbReference type="Proteomes" id="UP000637267"/>
    </source>
</evidence>
<proteinExistence type="predicted"/>
<organism evidence="2 3">
    <name type="scientific">Silvimonas iriomotensis</name>
    <dbReference type="NCBI Taxonomy" id="449662"/>
    <lineage>
        <taxon>Bacteria</taxon>
        <taxon>Pseudomonadati</taxon>
        <taxon>Pseudomonadota</taxon>
        <taxon>Betaproteobacteria</taxon>
        <taxon>Neisseriales</taxon>
        <taxon>Chitinibacteraceae</taxon>
        <taxon>Silvimonas</taxon>
    </lineage>
</organism>
<name>A0ABQ2PF49_9NEIS</name>
<keyword evidence="1" id="KW-0732">Signal</keyword>
<sequence>MGLSGLAGLGLLTLSASAWADPLVMTCTGAASFTYNPGLTNTTQSIQFTSNQTDACVPVLGAPTGLTGGTHSFSSTLPLSCDELLGNDAVSVVRTYYWNDPAHSQSQVTYPSVRTEKVQGNSVITFTGTVTGGLGLGSAVTQVIVLVNTALLQDSCASAQGIQSVSGAVSLTFGL</sequence>
<accession>A0ABQ2PF49</accession>
<comment type="caution">
    <text evidence="2">The sequence shown here is derived from an EMBL/GenBank/DDBJ whole genome shotgun (WGS) entry which is preliminary data.</text>
</comment>
<protein>
    <submittedName>
        <fullName evidence="2">Uncharacterized protein</fullName>
    </submittedName>
</protein>
<reference evidence="3" key="1">
    <citation type="journal article" date="2019" name="Int. J. Syst. Evol. Microbiol.">
        <title>The Global Catalogue of Microorganisms (GCM) 10K type strain sequencing project: providing services to taxonomists for standard genome sequencing and annotation.</title>
        <authorList>
            <consortium name="The Broad Institute Genomics Platform"/>
            <consortium name="The Broad Institute Genome Sequencing Center for Infectious Disease"/>
            <person name="Wu L."/>
            <person name="Ma J."/>
        </authorList>
    </citation>
    <scope>NUCLEOTIDE SEQUENCE [LARGE SCALE GENOMIC DNA]</scope>
    <source>
        <strain evidence="3">CGMCC 1.8859</strain>
    </source>
</reference>
<feature type="signal peptide" evidence="1">
    <location>
        <begin position="1"/>
        <end position="20"/>
    </location>
</feature>
<dbReference type="Proteomes" id="UP000637267">
    <property type="component" value="Unassembled WGS sequence"/>
</dbReference>
<gene>
    <name evidence="2" type="ORF">GCM10010970_38870</name>
</gene>
<dbReference type="EMBL" id="BMLX01000008">
    <property type="protein sequence ID" value="GGP23887.1"/>
    <property type="molecule type" value="Genomic_DNA"/>
</dbReference>
<keyword evidence="3" id="KW-1185">Reference proteome</keyword>
<evidence type="ECO:0000313" key="2">
    <source>
        <dbReference type="EMBL" id="GGP23887.1"/>
    </source>
</evidence>